<gene>
    <name evidence="2" type="ORF">LIP_2281</name>
</gene>
<accession>A0A0K2SM81</accession>
<feature type="binding site" evidence="1">
    <location>
        <position position="271"/>
    </location>
    <ligand>
        <name>Mg(2+)</name>
        <dbReference type="ChEBI" id="CHEBI:18420"/>
        <label>1</label>
    </ligand>
</feature>
<dbReference type="Proteomes" id="UP000065807">
    <property type="component" value="Chromosome"/>
</dbReference>
<feature type="binding site" evidence="1">
    <location>
        <position position="273"/>
    </location>
    <ligand>
        <name>Mg(2+)</name>
        <dbReference type="ChEBI" id="CHEBI:18420"/>
        <label>1</label>
    </ligand>
</feature>
<feature type="binding site" evidence="1">
    <location>
        <position position="57"/>
    </location>
    <ligand>
        <name>Mg(2+)</name>
        <dbReference type="ChEBI" id="CHEBI:18420"/>
        <label>1</label>
    </ligand>
</feature>
<dbReference type="STRING" id="1555112.LIP_2281"/>
<keyword evidence="1" id="KW-0479">Metal-binding</keyword>
<reference evidence="3" key="1">
    <citation type="submission" date="2015-07" db="EMBL/GenBank/DDBJ databases">
        <title>Complete genome sequence and phylogenetic analysis of Limnochorda pilosa.</title>
        <authorList>
            <person name="Watanabe M."/>
            <person name="Kojima H."/>
            <person name="Fukui M."/>
        </authorList>
    </citation>
    <scope>NUCLEOTIDE SEQUENCE [LARGE SCALE GENOMIC DNA]</scope>
    <source>
        <strain evidence="3">HC45</strain>
    </source>
</reference>
<dbReference type="InterPro" id="IPR050792">
    <property type="entry name" value="ADP-ribosylglycohydrolase"/>
</dbReference>
<dbReference type="EMBL" id="AP014924">
    <property type="protein sequence ID" value="BAS28122.1"/>
    <property type="molecule type" value="Genomic_DNA"/>
</dbReference>
<dbReference type="PANTHER" id="PTHR16222">
    <property type="entry name" value="ADP-RIBOSYLGLYCOHYDROLASE"/>
    <property type="match status" value="1"/>
</dbReference>
<organism evidence="2 3">
    <name type="scientific">Limnochorda pilosa</name>
    <dbReference type="NCBI Taxonomy" id="1555112"/>
    <lineage>
        <taxon>Bacteria</taxon>
        <taxon>Bacillati</taxon>
        <taxon>Bacillota</taxon>
        <taxon>Limnochordia</taxon>
        <taxon>Limnochordales</taxon>
        <taxon>Limnochordaceae</taxon>
        <taxon>Limnochorda</taxon>
    </lineage>
</organism>
<keyword evidence="3" id="KW-1185">Reference proteome</keyword>
<dbReference type="GO" id="GO:0046872">
    <property type="term" value="F:metal ion binding"/>
    <property type="evidence" value="ECO:0007669"/>
    <property type="project" value="UniProtKB-KW"/>
</dbReference>
<reference evidence="3" key="2">
    <citation type="journal article" date="2016" name="Int. J. Syst. Evol. Microbiol.">
        <title>Complete genome sequence and cell structure of Limnochorda pilosa, a Gram-negative spore-former within the phylum Firmicutes.</title>
        <authorList>
            <person name="Watanabe M."/>
            <person name="Kojima H."/>
            <person name="Fukui M."/>
        </authorList>
    </citation>
    <scope>NUCLEOTIDE SEQUENCE [LARGE SCALE GENOMIC DNA]</scope>
    <source>
        <strain evidence="3">HC45</strain>
    </source>
</reference>
<dbReference type="RefSeq" id="WP_068137963.1">
    <property type="nucleotide sequence ID" value="NZ_AP014924.1"/>
</dbReference>
<dbReference type="InterPro" id="IPR036705">
    <property type="entry name" value="Ribosyl_crysJ1_sf"/>
</dbReference>
<dbReference type="OrthoDB" id="9798107at2"/>
<name>A0A0K2SM81_LIMPI</name>
<protein>
    <submittedName>
        <fullName evidence="2">Crystallin</fullName>
    </submittedName>
</protein>
<dbReference type="PANTHER" id="PTHR16222:SF12">
    <property type="entry name" value="ADP-RIBOSYLGLYCOHYDROLASE-RELATED"/>
    <property type="match status" value="1"/>
</dbReference>
<sequence length="338" mass="35767">MAASERTDLFQHGYGALAGLAVADALGASTEGSDPATIRATHGRITGFLTDDPAGTDDTEYAMLTAQILLKYGKDVRPEDVAREWTQTLIHQQEFQKGGFSEVCAVVNLRRGLSAPATGRYNYEMWSDGAAMRIAPVGVACAGSPIEAAKLAAIDASVSHHRDGIYCAQAVAAAVAEAMVADDSDAVIDAALAAIPQDSWSFRAIQRAVAIGRRYSDPFEALEELYQEATIPYYVWADMAPEATALAFGLVASSRCQYVPSVLGAANLGRDADTIGAIAGAISGAFQGVQAIPQEWLAKIDTVKGVCIHATRGMRVSEIARQLVSLAGRSWQKERGEG</sequence>
<dbReference type="InterPro" id="IPR005502">
    <property type="entry name" value="Ribosyl_crysJ1"/>
</dbReference>
<evidence type="ECO:0000313" key="3">
    <source>
        <dbReference type="Proteomes" id="UP000065807"/>
    </source>
</evidence>
<keyword evidence="1" id="KW-0460">Magnesium</keyword>
<dbReference type="AlphaFoldDB" id="A0A0K2SM81"/>
<evidence type="ECO:0000313" key="2">
    <source>
        <dbReference type="EMBL" id="BAS28122.1"/>
    </source>
</evidence>
<dbReference type="SUPFAM" id="SSF101478">
    <property type="entry name" value="ADP-ribosylglycohydrolase"/>
    <property type="match status" value="1"/>
</dbReference>
<comment type="cofactor">
    <cofactor evidence="1">
        <name>Mg(2+)</name>
        <dbReference type="ChEBI" id="CHEBI:18420"/>
    </cofactor>
    <text evidence="1">Binds 2 magnesium ions per subunit.</text>
</comment>
<feature type="binding site" evidence="1">
    <location>
        <position position="58"/>
    </location>
    <ligand>
        <name>Mg(2+)</name>
        <dbReference type="ChEBI" id="CHEBI:18420"/>
        <label>1</label>
    </ligand>
</feature>
<feature type="binding site" evidence="1">
    <location>
        <position position="274"/>
    </location>
    <ligand>
        <name>Mg(2+)</name>
        <dbReference type="ChEBI" id="CHEBI:18420"/>
        <label>1</label>
    </ligand>
</feature>
<feature type="binding site" evidence="1">
    <location>
        <position position="56"/>
    </location>
    <ligand>
        <name>Mg(2+)</name>
        <dbReference type="ChEBI" id="CHEBI:18420"/>
        <label>1</label>
    </ligand>
</feature>
<evidence type="ECO:0000256" key="1">
    <source>
        <dbReference type="PIRSR" id="PIRSR605502-1"/>
    </source>
</evidence>
<dbReference type="KEGG" id="lpil:LIP_2281"/>
<proteinExistence type="predicted"/>
<dbReference type="Pfam" id="PF03747">
    <property type="entry name" value="ADP_ribosyl_GH"/>
    <property type="match status" value="1"/>
</dbReference>
<dbReference type="Gene3D" id="1.10.4080.10">
    <property type="entry name" value="ADP-ribosylation/Crystallin J1"/>
    <property type="match status" value="1"/>
</dbReference>